<sequence>MVSRTRAVPTAAPLERLLGRVACGDEHAFAELYDAIAGPVLAIVTRILHDRDLAEEVAQEVLLEVWLKANRFGEADGGALAWVLTIAHQRAVDRVRYEHARDRRTGQRFDEAGTLDELAHDPVSAALNQLTEPQRRSLILAYYGGYTDHEVSTALAESVTVVRSNMRDGLITLRDMEVRA</sequence>
<dbReference type="KEGG" id="nah:F5544_12055"/>
<dbReference type="GO" id="GO:0006352">
    <property type="term" value="P:DNA-templated transcription initiation"/>
    <property type="evidence" value="ECO:0007669"/>
    <property type="project" value="InterPro"/>
</dbReference>
<dbReference type="Pfam" id="PF04542">
    <property type="entry name" value="Sigma70_r2"/>
    <property type="match status" value="1"/>
</dbReference>
<dbReference type="InterPro" id="IPR039425">
    <property type="entry name" value="RNA_pol_sigma-70-like"/>
</dbReference>
<keyword evidence="4" id="KW-0804">Transcription</keyword>
<dbReference type="InterPro" id="IPR036388">
    <property type="entry name" value="WH-like_DNA-bd_sf"/>
</dbReference>
<keyword evidence="2" id="KW-0805">Transcription regulation</keyword>
<evidence type="ECO:0000313" key="6">
    <source>
        <dbReference type="EMBL" id="QIS10302.1"/>
    </source>
</evidence>
<evidence type="ECO:0000256" key="3">
    <source>
        <dbReference type="ARBA" id="ARBA00023082"/>
    </source>
</evidence>
<evidence type="ECO:0000313" key="7">
    <source>
        <dbReference type="Proteomes" id="UP000503540"/>
    </source>
</evidence>
<feature type="domain" description="RNA polymerase sigma-70 region 2" evidence="5">
    <location>
        <begin position="32"/>
        <end position="98"/>
    </location>
</feature>
<proteinExistence type="inferred from homology"/>
<evidence type="ECO:0000256" key="2">
    <source>
        <dbReference type="ARBA" id="ARBA00023015"/>
    </source>
</evidence>
<evidence type="ECO:0000256" key="4">
    <source>
        <dbReference type="ARBA" id="ARBA00023163"/>
    </source>
</evidence>
<dbReference type="Gene3D" id="1.10.1740.10">
    <property type="match status" value="1"/>
</dbReference>
<dbReference type="RefSeq" id="WP_167473300.1">
    <property type="nucleotide sequence ID" value="NZ_CP046172.1"/>
</dbReference>
<dbReference type="PANTHER" id="PTHR43133:SF66">
    <property type="entry name" value="ECF RNA POLYMERASE SIGMA FACTOR SIGK"/>
    <property type="match status" value="1"/>
</dbReference>
<dbReference type="NCBIfam" id="TIGR02937">
    <property type="entry name" value="sigma70-ECF"/>
    <property type="match status" value="1"/>
</dbReference>
<evidence type="ECO:0000259" key="5">
    <source>
        <dbReference type="Pfam" id="PF04542"/>
    </source>
</evidence>
<gene>
    <name evidence="6" type="ORF">F5544_12055</name>
</gene>
<reference evidence="6 7" key="1">
    <citation type="journal article" date="2019" name="ACS Chem. Biol.">
        <title>Identification and Mobilization of a Cryptic Antibiotic Biosynthesis Gene Locus from a Human-Pathogenic Nocardia Isolate.</title>
        <authorList>
            <person name="Herisse M."/>
            <person name="Ishida K."/>
            <person name="Porter J.L."/>
            <person name="Howden B."/>
            <person name="Hertweck C."/>
            <person name="Stinear T.P."/>
            <person name="Pidot S.J."/>
        </authorList>
    </citation>
    <scope>NUCLEOTIDE SEQUENCE [LARGE SCALE GENOMIC DNA]</scope>
    <source>
        <strain evidence="6 7">AUSMDU00012717</strain>
    </source>
</reference>
<organism evidence="6 7">
    <name type="scientific">Nocardia arthritidis</name>
    <dbReference type="NCBI Taxonomy" id="228602"/>
    <lineage>
        <taxon>Bacteria</taxon>
        <taxon>Bacillati</taxon>
        <taxon>Actinomycetota</taxon>
        <taxon>Actinomycetes</taxon>
        <taxon>Mycobacteriales</taxon>
        <taxon>Nocardiaceae</taxon>
        <taxon>Nocardia</taxon>
    </lineage>
</organism>
<dbReference type="Gene3D" id="1.10.10.10">
    <property type="entry name" value="Winged helix-like DNA-binding domain superfamily/Winged helix DNA-binding domain"/>
    <property type="match status" value="1"/>
</dbReference>
<evidence type="ECO:0000256" key="1">
    <source>
        <dbReference type="ARBA" id="ARBA00010641"/>
    </source>
</evidence>
<dbReference type="EMBL" id="CP046172">
    <property type="protein sequence ID" value="QIS10302.1"/>
    <property type="molecule type" value="Genomic_DNA"/>
</dbReference>
<dbReference type="InterPro" id="IPR014284">
    <property type="entry name" value="RNA_pol_sigma-70_dom"/>
</dbReference>
<dbReference type="InterPro" id="IPR007627">
    <property type="entry name" value="RNA_pol_sigma70_r2"/>
</dbReference>
<dbReference type="AlphaFoldDB" id="A0A6G9YAR5"/>
<dbReference type="InterPro" id="IPR013324">
    <property type="entry name" value="RNA_pol_sigma_r3/r4-like"/>
</dbReference>
<comment type="similarity">
    <text evidence="1">Belongs to the sigma-70 factor family. ECF subfamily.</text>
</comment>
<dbReference type="SUPFAM" id="SSF88946">
    <property type="entry name" value="Sigma2 domain of RNA polymerase sigma factors"/>
    <property type="match status" value="1"/>
</dbReference>
<dbReference type="InterPro" id="IPR013325">
    <property type="entry name" value="RNA_pol_sigma_r2"/>
</dbReference>
<accession>A0A6G9YAR5</accession>
<protein>
    <submittedName>
        <fullName evidence="6">Sigma-70 family RNA polymerase sigma factor</fullName>
    </submittedName>
</protein>
<dbReference type="PANTHER" id="PTHR43133">
    <property type="entry name" value="RNA POLYMERASE ECF-TYPE SIGMA FACTO"/>
    <property type="match status" value="1"/>
</dbReference>
<dbReference type="Proteomes" id="UP000503540">
    <property type="component" value="Chromosome"/>
</dbReference>
<dbReference type="SUPFAM" id="SSF88659">
    <property type="entry name" value="Sigma3 and sigma4 domains of RNA polymerase sigma factors"/>
    <property type="match status" value="1"/>
</dbReference>
<keyword evidence="3" id="KW-0731">Sigma factor</keyword>
<keyword evidence="7" id="KW-1185">Reference proteome</keyword>
<name>A0A6G9YAR5_9NOCA</name>
<dbReference type="GO" id="GO:0016987">
    <property type="term" value="F:sigma factor activity"/>
    <property type="evidence" value="ECO:0007669"/>
    <property type="project" value="UniProtKB-KW"/>
</dbReference>